<comment type="caution">
    <text evidence="2">The sequence shown here is derived from an EMBL/GenBank/DDBJ whole genome shotgun (WGS) entry which is preliminary data.</text>
</comment>
<name>A0A2V3UI44_9HYPH</name>
<proteinExistence type="predicted"/>
<feature type="transmembrane region" description="Helical" evidence="1">
    <location>
        <begin position="20"/>
        <end position="40"/>
    </location>
</feature>
<keyword evidence="1" id="KW-0472">Membrane</keyword>
<keyword evidence="1" id="KW-0812">Transmembrane</keyword>
<evidence type="ECO:0000256" key="1">
    <source>
        <dbReference type="SAM" id="Phobius"/>
    </source>
</evidence>
<dbReference type="AlphaFoldDB" id="A0A2V3UI44"/>
<evidence type="ECO:0000313" key="3">
    <source>
        <dbReference type="Proteomes" id="UP000248021"/>
    </source>
</evidence>
<evidence type="ECO:0000313" key="2">
    <source>
        <dbReference type="EMBL" id="PXW64703.1"/>
    </source>
</evidence>
<gene>
    <name evidence="2" type="ORF">C7450_101462</name>
</gene>
<organism evidence="2 3">
    <name type="scientific">Chelatococcus asaccharovorans</name>
    <dbReference type="NCBI Taxonomy" id="28210"/>
    <lineage>
        <taxon>Bacteria</taxon>
        <taxon>Pseudomonadati</taxon>
        <taxon>Pseudomonadota</taxon>
        <taxon>Alphaproteobacteria</taxon>
        <taxon>Hyphomicrobiales</taxon>
        <taxon>Chelatococcaceae</taxon>
        <taxon>Chelatococcus</taxon>
    </lineage>
</organism>
<accession>A0A2V3UI44</accession>
<dbReference type="EMBL" id="QJJK01000001">
    <property type="protein sequence ID" value="PXW64703.1"/>
    <property type="molecule type" value="Genomic_DNA"/>
</dbReference>
<dbReference type="Proteomes" id="UP000248021">
    <property type="component" value="Unassembled WGS sequence"/>
</dbReference>
<sequence>MTTSIVAEKRSPGTQQSRHAASWLGLAASPTFALMAWVSTNDTQSMLCVSGPSILPVSNMAFMYLLMSFFHLSPWLKLAPALPRHRTQSPSQNRGD</sequence>
<protein>
    <submittedName>
        <fullName evidence="2">Uncharacterized protein</fullName>
    </submittedName>
</protein>
<keyword evidence="1" id="KW-1133">Transmembrane helix</keyword>
<keyword evidence="3" id="KW-1185">Reference proteome</keyword>
<feature type="transmembrane region" description="Helical" evidence="1">
    <location>
        <begin position="60"/>
        <end position="79"/>
    </location>
</feature>
<reference evidence="2 3" key="1">
    <citation type="submission" date="2018-05" db="EMBL/GenBank/DDBJ databases">
        <title>Genomic Encyclopedia of Type Strains, Phase IV (KMG-IV): sequencing the most valuable type-strain genomes for metagenomic binning, comparative biology and taxonomic classification.</title>
        <authorList>
            <person name="Goeker M."/>
        </authorList>
    </citation>
    <scope>NUCLEOTIDE SEQUENCE [LARGE SCALE GENOMIC DNA]</scope>
    <source>
        <strain evidence="2 3">DSM 6462</strain>
    </source>
</reference>
<dbReference type="OrthoDB" id="7777996at2"/>
<dbReference type="RefSeq" id="WP_110372747.1">
    <property type="nucleotide sequence ID" value="NZ_JAHBRY010000001.1"/>
</dbReference>